<sequence>MKVPYVCCSKKFEEPYTNQSGSGIPHYEGVSFQTGYGLGVDMKIKLIRSKPEFYLQGDAGHKVALEKINLLVRKERVSPGVILGHEKALVVRKRLKL</sequence>
<proteinExistence type="predicted"/>
<organism evidence="1 2">
    <name type="scientific">Caerostris darwini</name>
    <dbReference type="NCBI Taxonomy" id="1538125"/>
    <lineage>
        <taxon>Eukaryota</taxon>
        <taxon>Metazoa</taxon>
        <taxon>Ecdysozoa</taxon>
        <taxon>Arthropoda</taxon>
        <taxon>Chelicerata</taxon>
        <taxon>Arachnida</taxon>
        <taxon>Araneae</taxon>
        <taxon>Araneomorphae</taxon>
        <taxon>Entelegynae</taxon>
        <taxon>Araneoidea</taxon>
        <taxon>Araneidae</taxon>
        <taxon>Caerostris</taxon>
    </lineage>
</organism>
<reference evidence="1 2" key="1">
    <citation type="submission" date="2021-06" db="EMBL/GenBank/DDBJ databases">
        <title>Caerostris darwini draft genome.</title>
        <authorList>
            <person name="Kono N."/>
            <person name="Arakawa K."/>
        </authorList>
    </citation>
    <scope>NUCLEOTIDE SEQUENCE [LARGE SCALE GENOMIC DNA]</scope>
</reference>
<protein>
    <submittedName>
        <fullName evidence="1">Uncharacterized protein</fullName>
    </submittedName>
</protein>
<dbReference type="AlphaFoldDB" id="A0AAV4NJG5"/>
<evidence type="ECO:0000313" key="1">
    <source>
        <dbReference type="EMBL" id="GIX84450.1"/>
    </source>
</evidence>
<comment type="caution">
    <text evidence="1">The sequence shown here is derived from an EMBL/GenBank/DDBJ whole genome shotgun (WGS) entry which is preliminary data.</text>
</comment>
<keyword evidence="2" id="KW-1185">Reference proteome</keyword>
<evidence type="ECO:0000313" key="2">
    <source>
        <dbReference type="Proteomes" id="UP001054837"/>
    </source>
</evidence>
<dbReference type="Proteomes" id="UP001054837">
    <property type="component" value="Unassembled WGS sequence"/>
</dbReference>
<name>A0AAV4NJG5_9ARAC</name>
<dbReference type="EMBL" id="BPLQ01001718">
    <property type="protein sequence ID" value="GIX84450.1"/>
    <property type="molecule type" value="Genomic_DNA"/>
</dbReference>
<gene>
    <name evidence="1" type="ORF">CDAR_620681</name>
</gene>
<accession>A0AAV4NJG5</accession>